<feature type="domain" description="Nucleotide modification associated" evidence="1">
    <location>
        <begin position="7"/>
        <end position="160"/>
    </location>
</feature>
<protein>
    <recommendedName>
        <fullName evidence="1">Nucleotide modification associated domain-containing protein</fullName>
    </recommendedName>
</protein>
<evidence type="ECO:0000313" key="3">
    <source>
        <dbReference type="Proteomes" id="UP000036850"/>
    </source>
</evidence>
<gene>
    <name evidence="2" type="ORF">AC626_06540</name>
</gene>
<reference evidence="3" key="1">
    <citation type="submission" date="2015-07" db="EMBL/GenBank/DDBJ databases">
        <title>Draft genome sequence of a Pseudoalteromonas rubra strain, OCN096, isolated from Kaneohe Bay, Oahu, Hawaii.</title>
        <authorList>
            <person name="Beurmann S."/>
            <person name="Ushijima B."/>
            <person name="Belcaid M."/>
            <person name="Callahan S.M."/>
            <person name="Aeby G.S."/>
        </authorList>
    </citation>
    <scope>NUCLEOTIDE SEQUENCE [LARGE SCALE GENOMIC DNA]</scope>
    <source>
        <strain evidence="3">OCN096</strain>
    </source>
</reference>
<evidence type="ECO:0000313" key="2">
    <source>
        <dbReference type="EMBL" id="KNC68128.1"/>
    </source>
</evidence>
<name>A0A0L0EWB0_9GAMM</name>
<proteinExistence type="predicted"/>
<comment type="caution">
    <text evidence="2">The sequence shown here is derived from an EMBL/GenBank/DDBJ whole genome shotgun (WGS) entry which is preliminary data.</text>
</comment>
<accession>A0A0L0EWB0</accession>
<dbReference type="EMBL" id="LFZX01000034">
    <property type="protein sequence ID" value="KNC68128.1"/>
    <property type="molecule type" value="Genomic_DNA"/>
</dbReference>
<organism evidence="2 3">
    <name type="scientific">Pseudoalteromonas rubra</name>
    <dbReference type="NCBI Taxonomy" id="43658"/>
    <lineage>
        <taxon>Bacteria</taxon>
        <taxon>Pseudomonadati</taxon>
        <taxon>Pseudomonadota</taxon>
        <taxon>Gammaproteobacteria</taxon>
        <taxon>Alteromonadales</taxon>
        <taxon>Pseudoalteromonadaceae</taxon>
        <taxon>Pseudoalteromonas</taxon>
    </lineage>
</organism>
<sequence length="226" mass="26164">MLIEQNSKLFIYPASRDLGFAPNPFHGICTLATCKPNIRKRAKVNDWVIGLAGASIKGLKHKCIFIMKITEKVTFQEYWEDPRFELKKPVRNGSKVQVLGDNIYHRNRSGKWVQEDSHHSNVDGSMHLGNLQRDTGRTEDVLISECFIYYGSKALQIDLDRLDYGRIRDYKVVDLNDNIYAKDLIHKIFSNKDYVNFVLGTRVTLIYLKVESIRILGGIHNHERRI</sequence>
<dbReference type="InterPro" id="IPR041180">
    <property type="entry name" value="Nmad2"/>
</dbReference>
<evidence type="ECO:0000259" key="1">
    <source>
        <dbReference type="Pfam" id="PF18753"/>
    </source>
</evidence>
<dbReference type="Pfam" id="PF18753">
    <property type="entry name" value="Nmad2"/>
    <property type="match status" value="1"/>
</dbReference>
<dbReference type="AlphaFoldDB" id="A0A0L0EWB0"/>
<dbReference type="PATRIC" id="fig|43658.6.peg.1476"/>
<dbReference type="Proteomes" id="UP000036850">
    <property type="component" value="Unassembled WGS sequence"/>
</dbReference>